<dbReference type="OrthoDB" id="9772589at2"/>
<accession>A0A085WCM6</accession>
<organism evidence="8 9">
    <name type="scientific">Hyalangium minutum</name>
    <dbReference type="NCBI Taxonomy" id="394096"/>
    <lineage>
        <taxon>Bacteria</taxon>
        <taxon>Pseudomonadati</taxon>
        <taxon>Myxococcota</taxon>
        <taxon>Myxococcia</taxon>
        <taxon>Myxococcales</taxon>
        <taxon>Cystobacterineae</taxon>
        <taxon>Archangiaceae</taxon>
        <taxon>Hyalangium</taxon>
    </lineage>
</organism>
<evidence type="ECO:0000313" key="9">
    <source>
        <dbReference type="Proteomes" id="UP000028725"/>
    </source>
</evidence>
<feature type="chain" id="PRO_5001799633" evidence="6">
    <location>
        <begin position="19"/>
        <end position="397"/>
    </location>
</feature>
<dbReference type="CDD" id="cd06347">
    <property type="entry name" value="PBP1_ABC_LivK_ligand_binding-like"/>
    <property type="match status" value="1"/>
</dbReference>
<dbReference type="EMBL" id="JMCB01000012">
    <property type="protein sequence ID" value="KFE65439.1"/>
    <property type="molecule type" value="Genomic_DNA"/>
</dbReference>
<gene>
    <name evidence="8" type="ORF">DB31_1555</name>
</gene>
<dbReference type="InterPro" id="IPR051010">
    <property type="entry name" value="BCAA_transport"/>
</dbReference>
<dbReference type="PANTHER" id="PTHR30483:SF6">
    <property type="entry name" value="PERIPLASMIC BINDING PROTEIN OF ABC TRANSPORTER FOR NATURAL AMINO ACIDS"/>
    <property type="match status" value="1"/>
</dbReference>
<dbReference type="AlphaFoldDB" id="A0A085WCM6"/>
<evidence type="ECO:0000256" key="4">
    <source>
        <dbReference type="ARBA" id="ARBA00022970"/>
    </source>
</evidence>
<feature type="domain" description="Leucine-binding protein" evidence="7">
    <location>
        <begin position="52"/>
        <end position="387"/>
    </location>
</feature>
<dbReference type="PATRIC" id="fig|394096.3.peg.5893"/>
<dbReference type="Gene3D" id="3.40.50.2300">
    <property type="match status" value="2"/>
</dbReference>
<dbReference type="PROSITE" id="PS51257">
    <property type="entry name" value="PROKAR_LIPOPROTEIN"/>
    <property type="match status" value="1"/>
</dbReference>
<dbReference type="SUPFAM" id="SSF53822">
    <property type="entry name" value="Periplasmic binding protein-like I"/>
    <property type="match status" value="1"/>
</dbReference>
<keyword evidence="2" id="KW-0813">Transport</keyword>
<feature type="signal peptide" evidence="6">
    <location>
        <begin position="1"/>
        <end position="18"/>
    </location>
</feature>
<dbReference type="InterPro" id="IPR028081">
    <property type="entry name" value="Leu-bd"/>
</dbReference>
<sequence>MRRPVSLLLAALTLAVVACEKKSQPPPAPSTPAPTAEAPATPPAASDTILMGEVGSLTGSEATFGISARNGIELAINEANEAGGVRGKKVAVRVYDSQGKPEEAAQAVTRLIAQDKVAVIIGEAASSVSMAMAEKAQAAGVPQITYTSTAPEVTQKGDYIFRVCFIDPFQGKVMAKFAKENLNLTQVVVLTDNKAAYSIGLAKVFIEEFQKMGGQVVANESYSKGDTDFRAQLTAIKRVKPQGVFVPGYYTDVGLIARQARELGLKVPLLGGDGWESEKLFELGGSALDGSYFSNHYALDNPDPLLKAFAEKYQKAYGSLPDSVAALAYDATKLAIDAMKRAPDLSGKALRDAIAATKDFPGVAGKITINANRDAEKQAVVLKVENGKTQFVTTVQP</sequence>
<comment type="similarity">
    <text evidence="1">Belongs to the leucine-binding protein family.</text>
</comment>
<evidence type="ECO:0000313" key="8">
    <source>
        <dbReference type="EMBL" id="KFE65439.1"/>
    </source>
</evidence>
<dbReference type="Proteomes" id="UP000028725">
    <property type="component" value="Unassembled WGS sequence"/>
</dbReference>
<name>A0A085WCM6_9BACT</name>
<keyword evidence="9" id="KW-1185">Reference proteome</keyword>
<dbReference type="PRINTS" id="PR00337">
    <property type="entry name" value="LEUILEVALBP"/>
</dbReference>
<dbReference type="Pfam" id="PF13458">
    <property type="entry name" value="Peripla_BP_6"/>
    <property type="match status" value="1"/>
</dbReference>
<evidence type="ECO:0000259" key="7">
    <source>
        <dbReference type="Pfam" id="PF13458"/>
    </source>
</evidence>
<dbReference type="InterPro" id="IPR000709">
    <property type="entry name" value="Leu_Ile_Val-bd"/>
</dbReference>
<reference evidence="8 9" key="1">
    <citation type="submission" date="2014-04" db="EMBL/GenBank/DDBJ databases">
        <title>Genome assembly of Hyalangium minutum DSM 14724.</title>
        <authorList>
            <person name="Sharma G."/>
            <person name="Subramanian S."/>
        </authorList>
    </citation>
    <scope>NUCLEOTIDE SEQUENCE [LARGE SCALE GENOMIC DNA]</scope>
    <source>
        <strain evidence="8 9">DSM 14724</strain>
    </source>
</reference>
<dbReference type="STRING" id="394096.DB31_1555"/>
<dbReference type="RefSeq" id="WP_044193271.1">
    <property type="nucleotide sequence ID" value="NZ_JMCB01000012.1"/>
</dbReference>
<evidence type="ECO:0000256" key="2">
    <source>
        <dbReference type="ARBA" id="ARBA00022448"/>
    </source>
</evidence>
<dbReference type="PANTHER" id="PTHR30483">
    <property type="entry name" value="LEUCINE-SPECIFIC-BINDING PROTEIN"/>
    <property type="match status" value="1"/>
</dbReference>
<evidence type="ECO:0000256" key="1">
    <source>
        <dbReference type="ARBA" id="ARBA00010062"/>
    </source>
</evidence>
<dbReference type="InterPro" id="IPR028082">
    <property type="entry name" value="Peripla_BP_I"/>
</dbReference>
<protein>
    <submittedName>
        <fullName evidence="8">Branched-chain amino acid ABC transporter, amino acid-binding protein</fullName>
    </submittedName>
</protein>
<feature type="compositionally biased region" description="Low complexity" evidence="5">
    <location>
        <begin position="33"/>
        <end position="45"/>
    </location>
</feature>
<proteinExistence type="inferred from homology"/>
<evidence type="ECO:0000256" key="5">
    <source>
        <dbReference type="SAM" id="MobiDB-lite"/>
    </source>
</evidence>
<keyword evidence="3 6" id="KW-0732">Signal</keyword>
<evidence type="ECO:0000256" key="6">
    <source>
        <dbReference type="SAM" id="SignalP"/>
    </source>
</evidence>
<keyword evidence="4" id="KW-0029">Amino-acid transport</keyword>
<dbReference type="GO" id="GO:0006865">
    <property type="term" value="P:amino acid transport"/>
    <property type="evidence" value="ECO:0007669"/>
    <property type="project" value="UniProtKB-KW"/>
</dbReference>
<feature type="region of interest" description="Disordered" evidence="5">
    <location>
        <begin position="22"/>
        <end position="46"/>
    </location>
</feature>
<evidence type="ECO:0000256" key="3">
    <source>
        <dbReference type="ARBA" id="ARBA00022729"/>
    </source>
</evidence>
<comment type="caution">
    <text evidence="8">The sequence shown here is derived from an EMBL/GenBank/DDBJ whole genome shotgun (WGS) entry which is preliminary data.</text>
</comment>